<reference evidence="3 4" key="1">
    <citation type="submission" date="2018-08" db="EMBL/GenBank/DDBJ databases">
        <title>Salinimonas sediminis sp. nov., a piezophilic bacterium isolated from a deep-sea sediment sample from the New Britain Trench.</title>
        <authorList>
            <person name="Cao J."/>
        </authorList>
    </citation>
    <scope>NUCLEOTIDE SEQUENCE [LARGE SCALE GENOMIC DNA]</scope>
    <source>
        <strain evidence="3 4">N102</strain>
    </source>
</reference>
<evidence type="ECO:0000259" key="2">
    <source>
        <dbReference type="PROSITE" id="PS51186"/>
    </source>
</evidence>
<organism evidence="3 4">
    <name type="scientific">Salinimonas sediminis</name>
    <dbReference type="NCBI Taxonomy" id="2303538"/>
    <lineage>
        <taxon>Bacteria</taxon>
        <taxon>Pseudomonadati</taxon>
        <taxon>Pseudomonadota</taxon>
        <taxon>Gammaproteobacteria</taxon>
        <taxon>Alteromonadales</taxon>
        <taxon>Alteromonadaceae</taxon>
        <taxon>Alteromonas/Salinimonas group</taxon>
        <taxon>Salinimonas</taxon>
    </lineage>
</organism>
<dbReference type="Proteomes" id="UP000262073">
    <property type="component" value="Chromosome"/>
</dbReference>
<dbReference type="AlphaFoldDB" id="A0A346NHG9"/>
<sequence>MLNKALIRPAANEDADQAVPLLLSAGEGLLVAIFGQGEIARTTDFLRYAWQQEAGQYGFKNHWVAEYNHQIVGLITCWHNTLPADFDRQTLLSITHFFGLEQAMEVVLQSQQLTASLHPPATYELGIGHLAVSTHLQRTGVGGQLLTHAENMAHRLAKTALVLDVHVNNHVARAFYRAKGFVEREQIASFVQMGKTLTPPAKP</sequence>
<dbReference type="PANTHER" id="PTHR13947:SF37">
    <property type="entry name" value="LD18367P"/>
    <property type="match status" value="1"/>
</dbReference>
<dbReference type="RefSeq" id="WP_108567705.1">
    <property type="nucleotide sequence ID" value="NZ_CP031769.1"/>
</dbReference>
<dbReference type="Pfam" id="PF00583">
    <property type="entry name" value="Acetyltransf_1"/>
    <property type="match status" value="1"/>
</dbReference>
<dbReference type="PANTHER" id="PTHR13947">
    <property type="entry name" value="GNAT FAMILY N-ACETYLTRANSFERASE"/>
    <property type="match status" value="1"/>
</dbReference>
<protein>
    <submittedName>
        <fullName evidence="3">GNAT family N-acetyltransferase</fullName>
    </submittedName>
</protein>
<keyword evidence="4" id="KW-1185">Reference proteome</keyword>
<name>A0A346NHG9_9ALTE</name>
<keyword evidence="1 3" id="KW-0808">Transferase</keyword>
<evidence type="ECO:0000313" key="3">
    <source>
        <dbReference type="EMBL" id="AXR04976.1"/>
    </source>
</evidence>
<dbReference type="OrthoDB" id="336415at2"/>
<dbReference type="SUPFAM" id="SSF55729">
    <property type="entry name" value="Acyl-CoA N-acyltransferases (Nat)"/>
    <property type="match status" value="1"/>
</dbReference>
<dbReference type="InterPro" id="IPR000182">
    <property type="entry name" value="GNAT_dom"/>
</dbReference>
<evidence type="ECO:0000256" key="1">
    <source>
        <dbReference type="ARBA" id="ARBA00022679"/>
    </source>
</evidence>
<dbReference type="PROSITE" id="PS51186">
    <property type="entry name" value="GNAT"/>
    <property type="match status" value="1"/>
</dbReference>
<dbReference type="EMBL" id="CP031769">
    <property type="protein sequence ID" value="AXR04976.1"/>
    <property type="molecule type" value="Genomic_DNA"/>
</dbReference>
<feature type="domain" description="N-acetyltransferase" evidence="2">
    <location>
        <begin position="5"/>
        <end position="198"/>
    </location>
</feature>
<dbReference type="InterPro" id="IPR050769">
    <property type="entry name" value="NAT_camello-type"/>
</dbReference>
<proteinExistence type="predicted"/>
<gene>
    <name evidence="3" type="ORF">D0Y50_00470</name>
</gene>
<dbReference type="KEGG" id="salm:D0Y50_00470"/>
<dbReference type="Gene3D" id="3.40.630.30">
    <property type="match status" value="1"/>
</dbReference>
<dbReference type="InterPro" id="IPR016181">
    <property type="entry name" value="Acyl_CoA_acyltransferase"/>
</dbReference>
<evidence type="ECO:0000313" key="4">
    <source>
        <dbReference type="Proteomes" id="UP000262073"/>
    </source>
</evidence>
<dbReference type="GO" id="GO:0008080">
    <property type="term" value="F:N-acetyltransferase activity"/>
    <property type="evidence" value="ECO:0007669"/>
    <property type="project" value="InterPro"/>
</dbReference>
<accession>A0A346NHG9</accession>
<dbReference type="CDD" id="cd04301">
    <property type="entry name" value="NAT_SF"/>
    <property type="match status" value="1"/>
</dbReference>